<evidence type="ECO:0000313" key="2">
    <source>
        <dbReference type="Proteomes" id="UP000590740"/>
    </source>
</evidence>
<dbReference type="Proteomes" id="UP000590740">
    <property type="component" value="Unassembled WGS sequence"/>
</dbReference>
<evidence type="ECO:0008006" key="3">
    <source>
        <dbReference type="Google" id="ProtNLM"/>
    </source>
</evidence>
<dbReference type="InterPro" id="IPR027417">
    <property type="entry name" value="P-loop_NTPase"/>
</dbReference>
<protein>
    <recommendedName>
        <fullName evidence="3">CobQ/CobB/MinD/ParA nucleotide binding domain-containing protein</fullName>
    </recommendedName>
</protein>
<dbReference type="AlphaFoldDB" id="A0A7W7Y9Q5"/>
<evidence type="ECO:0000313" key="1">
    <source>
        <dbReference type="EMBL" id="MBB5032022.1"/>
    </source>
</evidence>
<proteinExistence type="predicted"/>
<comment type="caution">
    <text evidence="1">The sequence shown here is derived from an EMBL/GenBank/DDBJ whole genome shotgun (WGS) entry which is preliminary data.</text>
</comment>
<accession>A0A7W7Y9Q5</accession>
<organism evidence="1 2">
    <name type="scientific">Prosthecobacter vanneervenii</name>
    <dbReference type="NCBI Taxonomy" id="48466"/>
    <lineage>
        <taxon>Bacteria</taxon>
        <taxon>Pseudomonadati</taxon>
        <taxon>Verrucomicrobiota</taxon>
        <taxon>Verrucomicrobiia</taxon>
        <taxon>Verrucomicrobiales</taxon>
        <taxon>Verrucomicrobiaceae</taxon>
        <taxon>Prosthecobacter</taxon>
    </lineage>
</organism>
<keyword evidence="2" id="KW-1185">Reference proteome</keyword>
<name>A0A7W7Y9Q5_9BACT</name>
<dbReference type="SUPFAM" id="SSF52540">
    <property type="entry name" value="P-loop containing nucleoside triphosphate hydrolases"/>
    <property type="match status" value="1"/>
</dbReference>
<dbReference type="EMBL" id="JACHIG010000002">
    <property type="protein sequence ID" value="MBB5032022.1"/>
    <property type="molecule type" value="Genomic_DNA"/>
</dbReference>
<gene>
    <name evidence="1" type="ORF">HNQ65_001590</name>
</gene>
<sequence>MKKLILIQNDYPGTGKSTLALCLHRYLQQYGVTHQLLTLSEEDCGTQMGATALDASSLTPRSFLAHVDASPLTILDVSTGLGEFFNKFYQGCEMDQIFQSAGVALSVVLPVTVDRESFDSVTDAAEVFSDNAEYLIAHLVTSCYDEDDKVWDSSYAARVMDMFEAVELHIPEISFQNELSTEHLSLDEALQIEDAEERLGKEYTKWHRRVMGQVDSARQYLFGDAFRPTMAPKPQTAAKAPRKARAKLAA</sequence>
<reference evidence="1 2" key="1">
    <citation type="submission" date="2020-08" db="EMBL/GenBank/DDBJ databases">
        <title>Genomic Encyclopedia of Type Strains, Phase IV (KMG-IV): sequencing the most valuable type-strain genomes for metagenomic binning, comparative biology and taxonomic classification.</title>
        <authorList>
            <person name="Goeker M."/>
        </authorList>
    </citation>
    <scope>NUCLEOTIDE SEQUENCE [LARGE SCALE GENOMIC DNA]</scope>
    <source>
        <strain evidence="1 2">DSM 12252</strain>
    </source>
</reference>
<dbReference type="RefSeq" id="WP_184338942.1">
    <property type="nucleotide sequence ID" value="NZ_JACHIG010000002.1"/>
</dbReference>